<keyword evidence="2" id="KW-0964">Secreted</keyword>
<comment type="subcellular location">
    <subcellularLocation>
        <location evidence="1">Secreted</location>
    </subcellularLocation>
</comment>
<dbReference type="PROSITE" id="PS00330">
    <property type="entry name" value="HEMOLYSIN_CALCIUM"/>
    <property type="match status" value="1"/>
</dbReference>
<feature type="region of interest" description="Disordered" evidence="3">
    <location>
        <begin position="1"/>
        <end position="65"/>
    </location>
</feature>
<evidence type="ECO:0000256" key="1">
    <source>
        <dbReference type="ARBA" id="ARBA00004613"/>
    </source>
</evidence>
<feature type="compositionally biased region" description="Low complexity" evidence="3">
    <location>
        <begin position="54"/>
        <end position="65"/>
    </location>
</feature>
<dbReference type="RefSeq" id="WP_251957624.1">
    <property type="nucleotide sequence ID" value="NZ_AP025732.1"/>
</dbReference>
<dbReference type="SUPFAM" id="SSF51120">
    <property type="entry name" value="beta-Roll"/>
    <property type="match status" value="1"/>
</dbReference>
<evidence type="ECO:0000313" key="4">
    <source>
        <dbReference type="EMBL" id="BDI20179.1"/>
    </source>
</evidence>
<dbReference type="InterPro" id="IPR001343">
    <property type="entry name" value="Hemolysn_Ca-bd"/>
</dbReference>
<proteinExistence type="predicted"/>
<organism evidence="4 5">
    <name type="scientific">Nostoc cf. commune SO-36</name>
    <dbReference type="NCBI Taxonomy" id="449208"/>
    <lineage>
        <taxon>Bacteria</taxon>
        <taxon>Bacillati</taxon>
        <taxon>Cyanobacteriota</taxon>
        <taxon>Cyanophyceae</taxon>
        <taxon>Nostocales</taxon>
        <taxon>Nostocaceae</taxon>
        <taxon>Nostoc</taxon>
    </lineage>
</organism>
<dbReference type="EMBL" id="AP025732">
    <property type="protein sequence ID" value="BDI20179.1"/>
    <property type="molecule type" value="Genomic_DNA"/>
</dbReference>
<dbReference type="InterPro" id="IPR050557">
    <property type="entry name" value="RTX_toxin/Mannuronan_C5-epim"/>
</dbReference>
<dbReference type="InterPro" id="IPR011049">
    <property type="entry name" value="Serralysin-like_metalloprot_C"/>
</dbReference>
<feature type="compositionally biased region" description="Polar residues" evidence="3">
    <location>
        <begin position="78"/>
        <end position="105"/>
    </location>
</feature>
<name>A0ABM7ZAA0_NOSCO</name>
<protein>
    <recommendedName>
        <fullName evidence="6">Calcium-binding protein</fullName>
    </recommendedName>
</protein>
<dbReference type="Proteomes" id="UP001055453">
    <property type="component" value="Chromosome"/>
</dbReference>
<dbReference type="Pfam" id="PF00353">
    <property type="entry name" value="HemolysinCabind"/>
    <property type="match status" value="4"/>
</dbReference>
<evidence type="ECO:0000256" key="3">
    <source>
        <dbReference type="SAM" id="MobiDB-lite"/>
    </source>
</evidence>
<feature type="region of interest" description="Disordered" evidence="3">
    <location>
        <begin position="78"/>
        <end position="114"/>
    </location>
</feature>
<feature type="compositionally biased region" description="Low complexity" evidence="3">
    <location>
        <begin position="8"/>
        <end position="22"/>
    </location>
</feature>
<evidence type="ECO:0000256" key="2">
    <source>
        <dbReference type="ARBA" id="ARBA00022525"/>
    </source>
</evidence>
<dbReference type="Gene3D" id="2.150.10.10">
    <property type="entry name" value="Serralysin-like metalloprotease, C-terminal"/>
    <property type="match status" value="1"/>
</dbReference>
<dbReference type="PANTHER" id="PTHR38340:SF1">
    <property type="entry name" value="S-LAYER PROTEIN"/>
    <property type="match status" value="1"/>
</dbReference>
<sequence>MSAGGSTGDNLLSGDDGNDSLNISGGYSDSRSSGNNTLNGGAGDDTLSAGGSTGDNLLSGGDGNDSLDISGNSNYSYDTRSSGKNTLNGGAGSDTLNASGSTGENLLSGGDGNDILTGGNGNDSLYGGDGTDTFAFNSYNEGVDSIYDFNATNELIQVSATGFGGGLSPSSLQTSQFTIGTSATTSEQRFIYDNSTGGLYFDLDGSASGFTQVKFAQLLGGVTLTENNFVVV</sequence>
<accession>A0ABM7ZAA0</accession>
<keyword evidence="5" id="KW-1185">Reference proteome</keyword>
<dbReference type="PRINTS" id="PR00313">
    <property type="entry name" value="CABNDNGRPT"/>
</dbReference>
<feature type="compositionally biased region" description="Polar residues" evidence="3">
    <location>
        <begin position="23"/>
        <end position="39"/>
    </location>
</feature>
<evidence type="ECO:0008006" key="6">
    <source>
        <dbReference type="Google" id="ProtNLM"/>
    </source>
</evidence>
<evidence type="ECO:0000313" key="5">
    <source>
        <dbReference type="Proteomes" id="UP001055453"/>
    </source>
</evidence>
<dbReference type="PANTHER" id="PTHR38340">
    <property type="entry name" value="S-LAYER PROTEIN"/>
    <property type="match status" value="1"/>
</dbReference>
<gene>
    <name evidence="4" type="ORF">ANSO36C_59810</name>
</gene>
<dbReference type="InterPro" id="IPR018511">
    <property type="entry name" value="Hemolysin-typ_Ca-bd_CS"/>
</dbReference>
<reference evidence="4" key="1">
    <citation type="submission" date="2022-04" db="EMBL/GenBank/DDBJ databases">
        <title>Complete genome sequence of a cyanobacterium, Nostoc sp. SO-36, isolated in Antarctica.</title>
        <authorList>
            <person name="Kanesaki Y."/>
            <person name="Effendi D."/>
            <person name="Sakamoto T."/>
            <person name="Ohtani S."/>
            <person name="Awai K."/>
        </authorList>
    </citation>
    <scope>NUCLEOTIDE SEQUENCE</scope>
    <source>
        <strain evidence="4">SO-36</strain>
    </source>
</reference>